<name>A0ABX2V603_9BACL</name>
<organism evidence="2 3">
    <name type="scientific">Exiguobacterium undae</name>
    <dbReference type="NCBI Taxonomy" id="169177"/>
    <lineage>
        <taxon>Bacteria</taxon>
        <taxon>Bacillati</taxon>
        <taxon>Bacillota</taxon>
        <taxon>Bacilli</taxon>
        <taxon>Bacillales</taxon>
        <taxon>Bacillales Family XII. Incertae Sedis</taxon>
        <taxon>Exiguobacterium</taxon>
    </lineage>
</organism>
<keyword evidence="3" id="KW-1185">Reference proteome</keyword>
<accession>A0ABX2V603</accession>
<keyword evidence="1" id="KW-0472">Membrane</keyword>
<evidence type="ECO:0000313" key="2">
    <source>
        <dbReference type="EMBL" id="OAN10711.1"/>
    </source>
</evidence>
<sequence>MRKIDYVIFFILFFLLNLLNFLGTPDWKEILAIFIVATLEAFIAGTITNLISRVFFKKR</sequence>
<proteinExistence type="predicted"/>
<gene>
    <name evidence="2" type="ORF">A3783_12840</name>
</gene>
<protein>
    <submittedName>
        <fullName evidence="2">Uncharacterized protein</fullName>
    </submittedName>
</protein>
<dbReference type="EMBL" id="LVVL01000016">
    <property type="protein sequence ID" value="OAN10711.1"/>
    <property type="molecule type" value="Genomic_DNA"/>
</dbReference>
<evidence type="ECO:0000256" key="1">
    <source>
        <dbReference type="SAM" id="Phobius"/>
    </source>
</evidence>
<keyword evidence="1" id="KW-1133">Transmembrane helix</keyword>
<dbReference type="RefSeq" id="WP_028107080.1">
    <property type="nucleotide sequence ID" value="NZ_LVVL01000016.1"/>
</dbReference>
<comment type="caution">
    <text evidence="2">The sequence shown here is derived from an EMBL/GenBank/DDBJ whole genome shotgun (WGS) entry which is preliminary data.</text>
</comment>
<reference evidence="2 3" key="1">
    <citation type="submission" date="2016-03" db="EMBL/GenBank/DDBJ databases">
        <authorList>
            <person name="Cho S.-Y."/>
            <person name="Lim S."/>
            <person name="Kim H."/>
            <person name="Soh E.H."/>
            <person name="Moon J.S."/>
        </authorList>
    </citation>
    <scope>NUCLEOTIDE SEQUENCE [LARGE SCALE GENOMIC DNA]</scope>
    <source>
        <strain evidence="2 3">KCTC 3810</strain>
    </source>
</reference>
<feature type="transmembrane region" description="Helical" evidence="1">
    <location>
        <begin position="30"/>
        <end position="51"/>
    </location>
</feature>
<feature type="transmembrane region" description="Helical" evidence="1">
    <location>
        <begin position="7"/>
        <end position="24"/>
    </location>
</feature>
<keyword evidence="1" id="KW-0812">Transmembrane</keyword>
<evidence type="ECO:0000313" key="3">
    <source>
        <dbReference type="Proteomes" id="UP000078447"/>
    </source>
</evidence>
<dbReference type="Proteomes" id="UP000078447">
    <property type="component" value="Unassembled WGS sequence"/>
</dbReference>